<dbReference type="Proteomes" id="UP001286456">
    <property type="component" value="Unassembled WGS sequence"/>
</dbReference>
<reference evidence="1" key="1">
    <citation type="journal article" date="2023" name="Mol. Phylogenet. Evol.">
        <title>Genome-scale phylogeny and comparative genomics of the fungal order Sordariales.</title>
        <authorList>
            <person name="Hensen N."/>
            <person name="Bonometti L."/>
            <person name="Westerberg I."/>
            <person name="Brannstrom I.O."/>
            <person name="Guillou S."/>
            <person name="Cros-Aarteil S."/>
            <person name="Calhoun S."/>
            <person name="Haridas S."/>
            <person name="Kuo A."/>
            <person name="Mondo S."/>
            <person name="Pangilinan J."/>
            <person name="Riley R."/>
            <person name="LaButti K."/>
            <person name="Andreopoulos B."/>
            <person name="Lipzen A."/>
            <person name="Chen C."/>
            <person name="Yan M."/>
            <person name="Daum C."/>
            <person name="Ng V."/>
            <person name="Clum A."/>
            <person name="Steindorff A."/>
            <person name="Ohm R.A."/>
            <person name="Martin F."/>
            <person name="Silar P."/>
            <person name="Natvig D.O."/>
            <person name="Lalanne C."/>
            <person name="Gautier V."/>
            <person name="Ament-Velasquez S.L."/>
            <person name="Kruys A."/>
            <person name="Hutchinson M.I."/>
            <person name="Powell A.J."/>
            <person name="Barry K."/>
            <person name="Miller A.N."/>
            <person name="Grigoriev I.V."/>
            <person name="Debuchy R."/>
            <person name="Gladieux P."/>
            <person name="Hiltunen Thoren M."/>
            <person name="Johannesson H."/>
        </authorList>
    </citation>
    <scope>NUCLEOTIDE SEQUENCE</scope>
    <source>
        <strain evidence="1">SMH4131-1</strain>
    </source>
</reference>
<proteinExistence type="predicted"/>
<dbReference type="PANTHER" id="PTHR47791">
    <property type="entry name" value="MEIOTICALLY UP-REGULATED GENE 191 PROTEIN"/>
    <property type="match status" value="1"/>
</dbReference>
<dbReference type="SUPFAM" id="SSF48208">
    <property type="entry name" value="Six-hairpin glycosidases"/>
    <property type="match status" value="1"/>
</dbReference>
<dbReference type="EMBL" id="JAUEPO010000004">
    <property type="protein sequence ID" value="KAK3324303.1"/>
    <property type="molecule type" value="Genomic_DNA"/>
</dbReference>
<dbReference type="PANTHER" id="PTHR47791:SF1">
    <property type="entry name" value="ENDO MANNANASE, GH76 FAMILY (EUROFUNG)"/>
    <property type="match status" value="1"/>
</dbReference>
<dbReference type="InterPro" id="IPR005198">
    <property type="entry name" value="Glyco_hydro_76"/>
</dbReference>
<evidence type="ECO:0000313" key="2">
    <source>
        <dbReference type="Proteomes" id="UP001286456"/>
    </source>
</evidence>
<dbReference type="InterPro" id="IPR053169">
    <property type="entry name" value="MUG_Protein"/>
</dbReference>
<name>A0AAE0MA90_9PEZI</name>
<protein>
    <submittedName>
        <fullName evidence="1">Glycosyl hydrolase family 76-domain-containing protein</fullName>
    </submittedName>
</protein>
<comment type="caution">
    <text evidence="1">The sequence shown here is derived from an EMBL/GenBank/DDBJ whole genome shotgun (WGS) entry which is preliminary data.</text>
</comment>
<keyword evidence="2" id="KW-1185">Reference proteome</keyword>
<keyword evidence="1" id="KW-0378">Hydrolase</keyword>
<dbReference type="GO" id="GO:0005975">
    <property type="term" value="P:carbohydrate metabolic process"/>
    <property type="evidence" value="ECO:0007669"/>
    <property type="project" value="InterPro"/>
</dbReference>
<reference evidence="1" key="2">
    <citation type="submission" date="2023-06" db="EMBL/GenBank/DDBJ databases">
        <authorList>
            <consortium name="Lawrence Berkeley National Laboratory"/>
            <person name="Haridas S."/>
            <person name="Hensen N."/>
            <person name="Bonometti L."/>
            <person name="Westerberg I."/>
            <person name="Brannstrom I.O."/>
            <person name="Guillou S."/>
            <person name="Cros-Aarteil S."/>
            <person name="Calhoun S."/>
            <person name="Kuo A."/>
            <person name="Mondo S."/>
            <person name="Pangilinan J."/>
            <person name="Riley R."/>
            <person name="Labutti K."/>
            <person name="Andreopoulos B."/>
            <person name="Lipzen A."/>
            <person name="Chen C."/>
            <person name="Yanf M."/>
            <person name="Daum C."/>
            <person name="Ng V."/>
            <person name="Clum A."/>
            <person name="Steindorff A."/>
            <person name="Ohm R."/>
            <person name="Martin F."/>
            <person name="Silar P."/>
            <person name="Natvig D."/>
            <person name="Lalanne C."/>
            <person name="Gautier V."/>
            <person name="Ament-Velasquez S.L."/>
            <person name="Kruys A."/>
            <person name="Hutchinson M.I."/>
            <person name="Powell A.J."/>
            <person name="Barry K."/>
            <person name="Miller A.N."/>
            <person name="Grigoriev I.V."/>
            <person name="Debuchy R."/>
            <person name="Gladieux P."/>
            <person name="Thoren M.H."/>
            <person name="Johannesson H."/>
        </authorList>
    </citation>
    <scope>NUCLEOTIDE SEQUENCE</scope>
    <source>
        <strain evidence="1">SMH4131-1</strain>
    </source>
</reference>
<gene>
    <name evidence="1" type="ORF">B0T19DRAFT_359479</name>
</gene>
<dbReference type="Gene3D" id="1.50.10.20">
    <property type="match status" value="1"/>
</dbReference>
<dbReference type="GO" id="GO:0016787">
    <property type="term" value="F:hydrolase activity"/>
    <property type="evidence" value="ECO:0007669"/>
    <property type="project" value="UniProtKB-KW"/>
</dbReference>
<dbReference type="AlphaFoldDB" id="A0AAE0MA90"/>
<dbReference type="InterPro" id="IPR008928">
    <property type="entry name" value="6-hairpin_glycosidase_sf"/>
</dbReference>
<dbReference type="Pfam" id="PF03663">
    <property type="entry name" value="Glyco_hydro_76"/>
    <property type="match status" value="1"/>
</dbReference>
<organism evidence="1 2">
    <name type="scientific">Cercophora scortea</name>
    <dbReference type="NCBI Taxonomy" id="314031"/>
    <lineage>
        <taxon>Eukaryota</taxon>
        <taxon>Fungi</taxon>
        <taxon>Dikarya</taxon>
        <taxon>Ascomycota</taxon>
        <taxon>Pezizomycotina</taxon>
        <taxon>Sordariomycetes</taxon>
        <taxon>Sordariomycetidae</taxon>
        <taxon>Sordariales</taxon>
        <taxon>Lasiosphaeriaceae</taxon>
        <taxon>Cercophora</taxon>
    </lineage>
</organism>
<sequence>MSTHFTERATKATYSSDALAGVKALQGWYSPSTGLWETTGWWNSANCLTILADWALLDRSDSNTLSIASIISNTFTNAQSTSATAQKTISTTGRITSTYSFQASSKRDELGIRGFSGFINNFYDDEGWWALGLVRSWDLTHDPGYLDMAKRIFDDMQNGTDSTCGGGIWWSKDRKYKNAIANELYLTVAASLANRVPSGDKSRYLKIAMDEWAWFKKSGMINADNLINDGLTINADGSCVNNKMQTWSYNQGVILGGLVELSTATGDPSYLSQAVSIAKAAITALADENGIIHEIDNCDRGKEPDCGDDGSQFKGIFVRNLHYLFGAVPQDVFRATILDNADSIWAKNRNSKNQLGLVWTGPPEAGNGPTAGTHSSALDVLVAALAVAS</sequence>
<evidence type="ECO:0000313" key="1">
    <source>
        <dbReference type="EMBL" id="KAK3324303.1"/>
    </source>
</evidence>
<accession>A0AAE0MA90</accession>